<dbReference type="PANTHER" id="PTHR13124:SF12">
    <property type="entry name" value="LARGE RIBOSOMAL SUBUNIT PROTEIN ML46"/>
    <property type="match status" value="1"/>
</dbReference>
<feature type="domain" description="Nudix hydrolase" evidence="2">
    <location>
        <begin position="5"/>
        <end position="134"/>
    </location>
</feature>
<dbReference type="PROSITE" id="PS51462">
    <property type="entry name" value="NUDIX"/>
    <property type="match status" value="1"/>
</dbReference>
<keyword evidence="1" id="KW-0378">Hydrolase</keyword>
<protein>
    <recommendedName>
        <fullName evidence="2">Nudix hydrolase domain-containing protein</fullName>
    </recommendedName>
</protein>
<evidence type="ECO:0000313" key="3">
    <source>
        <dbReference type="EMBL" id="KAG1311872.1"/>
    </source>
</evidence>
<gene>
    <name evidence="3" type="ORF">G6F64_003480</name>
</gene>
<name>A0A9P6XE80_RHIOR</name>
<dbReference type="InterPro" id="IPR020084">
    <property type="entry name" value="NUDIX_hydrolase_CS"/>
</dbReference>
<reference evidence="3" key="1">
    <citation type="journal article" date="2020" name="Microb. Genom.">
        <title>Genetic diversity of clinical and environmental Mucorales isolates obtained from an investigation of mucormycosis cases among solid organ transplant recipients.</title>
        <authorList>
            <person name="Nguyen M.H."/>
            <person name="Kaul D."/>
            <person name="Muto C."/>
            <person name="Cheng S.J."/>
            <person name="Richter R.A."/>
            <person name="Bruno V.M."/>
            <person name="Liu G."/>
            <person name="Beyhan S."/>
            <person name="Sundermann A.J."/>
            <person name="Mounaud S."/>
            <person name="Pasculle A.W."/>
            <person name="Nierman W.C."/>
            <person name="Driscoll E."/>
            <person name="Cumbie R."/>
            <person name="Clancy C.J."/>
            <person name="Dupont C.L."/>
        </authorList>
    </citation>
    <scope>NUCLEOTIDE SEQUENCE</scope>
    <source>
        <strain evidence="3">GL11</strain>
    </source>
</reference>
<dbReference type="Pfam" id="PF00293">
    <property type="entry name" value="NUDIX"/>
    <property type="match status" value="1"/>
</dbReference>
<dbReference type="InterPro" id="IPR040008">
    <property type="entry name" value="Ribosomal_mL46"/>
</dbReference>
<sequence length="134" mass="15328">MPTTEVYRAVSGIILRRLPLASTFSLPNTKKPLHDLGRKPSELLYLLVKKPRKDHAWQFPQGGQEKEETASEAALRELKEECGAELSTCLLDIKQPVGIYQYQFPKEFIESNKRNSIGARVRNRKKQVGIEQLH</sequence>
<evidence type="ECO:0000259" key="2">
    <source>
        <dbReference type="PROSITE" id="PS51462"/>
    </source>
</evidence>
<dbReference type="GO" id="GO:0003735">
    <property type="term" value="F:structural constituent of ribosome"/>
    <property type="evidence" value="ECO:0007669"/>
    <property type="project" value="InterPro"/>
</dbReference>
<dbReference type="AlphaFoldDB" id="A0A9P6XE80"/>
<comment type="caution">
    <text evidence="3">The sequence shown here is derived from an EMBL/GenBank/DDBJ whole genome shotgun (WGS) entry which is preliminary data.</text>
</comment>
<dbReference type="GO" id="GO:0016787">
    <property type="term" value="F:hydrolase activity"/>
    <property type="evidence" value="ECO:0007669"/>
    <property type="project" value="UniProtKB-KW"/>
</dbReference>
<dbReference type="Proteomes" id="UP000716291">
    <property type="component" value="Unassembled WGS sequence"/>
</dbReference>
<dbReference type="InterPro" id="IPR015797">
    <property type="entry name" value="NUDIX_hydrolase-like_dom_sf"/>
</dbReference>
<evidence type="ECO:0000256" key="1">
    <source>
        <dbReference type="ARBA" id="ARBA00022801"/>
    </source>
</evidence>
<dbReference type="EMBL" id="JAANQT010000340">
    <property type="protein sequence ID" value="KAG1311872.1"/>
    <property type="molecule type" value="Genomic_DNA"/>
</dbReference>
<dbReference type="GO" id="GO:0005762">
    <property type="term" value="C:mitochondrial large ribosomal subunit"/>
    <property type="evidence" value="ECO:0007669"/>
    <property type="project" value="TreeGrafter"/>
</dbReference>
<dbReference type="InterPro" id="IPR000086">
    <property type="entry name" value="NUDIX_hydrolase_dom"/>
</dbReference>
<proteinExistence type="predicted"/>
<dbReference type="OrthoDB" id="414075at2759"/>
<organism evidence="3 4">
    <name type="scientific">Rhizopus oryzae</name>
    <name type="common">Mucormycosis agent</name>
    <name type="synonym">Rhizopus arrhizus var. delemar</name>
    <dbReference type="NCBI Taxonomy" id="64495"/>
    <lineage>
        <taxon>Eukaryota</taxon>
        <taxon>Fungi</taxon>
        <taxon>Fungi incertae sedis</taxon>
        <taxon>Mucoromycota</taxon>
        <taxon>Mucoromycotina</taxon>
        <taxon>Mucoromycetes</taxon>
        <taxon>Mucorales</taxon>
        <taxon>Mucorineae</taxon>
        <taxon>Rhizopodaceae</taxon>
        <taxon>Rhizopus</taxon>
    </lineage>
</organism>
<accession>A0A9P6XE80</accession>
<dbReference type="SUPFAM" id="SSF55811">
    <property type="entry name" value="Nudix"/>
    <property type="match status" value="1"/>
</dbReference>
<keyword evidence="4" id="KW-1185">Reference proteome</keyword>
<dbReference type="Gene3D" id="3.90.79.10">
    <property type="entry name" value="Nucleoside Triphosphate Pyrophosphohydrolase"/>
    <property type="match status" value="1"/>
</dbReference>
<evidence type="ECO:0000313" key="4">
    <source>
        <dbReference type="Proteomes" id="UP000716291"/>
    </source>
</evidence>
<dbReference type="PANTHER" id="PTHR13124">
    <property type="entry name" value="39S RIBOSOMAL PROTEIN L46, MITOCHONDRIAL PRECURSOR-RELATED"/>
    <property type="match status" value="1"/>
</dbReference>
<dbReference type="PROSITE" id="PS00893">
    <property type="entry name" value="NUDIX_BOX"/>
    <property type="match status" value="1"/>
</dbReference>